<sequence>MIGEWTLDDGDARSFLRASRTVKTEGGDLVIQSGGHQYGNGTICSHLSINGDIYLSASETRDLITQLNHLADDLDRLTATTG</sequence>
<proteinExistence type="predicted"/>
<dbReference type="Proteomes" id="UP000255389">
    <property type="component" value="Unassembled WGS sequence"/>
</dbReference>
<evidence type="ECO:0000313" key="2">
    <source>
        <dbReference type="Proteomes" id="UP000255389"/>
    </source>
</evidence>
<reference evidence="1 2" key="1">
    <citation type="submission" date="2018-06" db="EMBL/GenBank/DDBJ databases">
        <authorList>
            <consortium name="Pathogen Informatics"/>
            <person name="Doyle S."/>
        </authorList>
    </citation>
    <scope>NUCLEOTIDE SEQUENCE [LARGE SCALE GENOMIC DNA]</scope>
    <source>
        <strain evidence="1 2">NCTC1542</strain>
    </source>
</reference>
<dbReference type="AlphaFoldDB" id="A0A378U9E7"/>
<gene>
    <name evidence="1" type="ORF">NCTC1542_00582</name>
</gene>
<organism evidence="1 2">
    <name type="scientific">Mycolicibacterium fortuitum</name>
    <name type="common">Mycobacterium fortuitum</name>
    <dbReference type="NCBI Taxonomy" id="1766"/>
    <lineage>
        <taxon>Bacteria</taxon>
        <taxon>Bacillati</taxon>
        <taxon>Actinomycetota</taxon>
        <taxon>Actinomycetes</taxon>
        <taxon>Mycobacteriales</taxon>
        <taxon>Mycobacteriaceae</taxon>
        <taxon>Mycolicibacterium</taxon>
    </lineage>
</organism>
<accession>A0A378U9E7</accession>
<protein>
    <submittedName>
        <fullName evidence="1">Uncharacterized protein</fullName>
    </submittedName>
</protein>
<dbReference type="EMBL" id="UGQY01000001">
    <property type="protein sequence ID" value="STZ73042.1"/>
    <property type="molecule type" value="Genomic_DNA"/>
</dbReference>
<evidence type="ECO:0000313" key="1">
    <source>
        <dbReference type="EMBL" id="STZ73042.1"/>
    </source>
</evidence>
<name>A0A378U9E7_MYCFO</name>